<comment type="caution">
    <text evidence="2">The sequence shown here is derived from an EMBL/GenBank/DDBJ whole genome shotgun (WGS) entry which is preliminary data.</text>
</comment>
<dbReference type="InterPro" id="IPR004360">
    <property type="entry name" value="Glyas_Fos-R_dOase_dom"/>
</dbReference>
<dbReference type="Gene3D" id="3.30.720.110">
    <property type="match status" value="1"/>
</dbReference>
<dbReference type="PANTHER" id="PTHR34109">
    <property type="entry name" value="BNAUNNG04460D PROTEIN-RELATED"/>
    <property type="match status" value="1"/>
</dbReference>
<evidence type="ECO:0000313" key="3">
    <source>
        <dbReference type="Proteomes" id="UP000294664"/>
    </source>
</evidence>
<name>A0A4R3LP42_9HYPH</name>
<dbReference type="RefSeq" id="WP_132034250.1">
    <property type="nucleotide sequence ID" value="NZ_SMAI01000014.1"/>
</dbReference>
<dbReference type="AlphaFoldDB" id="A0A4R3LP42"/>
<dbReference type="Pfam" id="PF00903">
    <property type="entry name" value="Glyoxalase"/>
    <property type="match status" value="1"/>
</dbReference>
<proteinExistence type="predicted"/>
<dbReference type="PANTHER" id="PTHR34109:SF1">
    <property type="entry name" value="VOC DOMAIN-CONTAINING PROTEIN"/>
    <property type="match status" value="1"/>
</dbReference>
<organism evidence="2 3">
    <name type="scientific">Aquabacter spiritensis</name>
    <dbReference type="NCBI Taxonomy" id="933073"/>
    <lineage>
        <taxon>Bacteria</taxon>
        <taxon>Pseudomonadati</taxon>
        <taxon>Pseudomonadota</taxon>
        <taxon>Alphaproteobacteria</taxon>
        <taxon>Hyphomicrobiales</taxon>
        <taxon>Xanthobacteraceae</taxon>
        <taxon>Aquabacter</taxon>
    </lineage>
</organism>
<dbReference type="Gene3D" id="3.30.720.120">
    <property type="match status" value="1"/>
</dbReference>
<dbReference type="InterPro" id="IPR037523">
    <property type="entry name" value="VOC_core"/>
</dbReference>
<evidence type="ECO:0000259" key="1">
    <source>
        <dbReference type="PROSITE" id="PS51819"/>
    </source>
</evidence>
<sequence length="137" mass="14400">MTEARPNIFPALRYTDGPAAVAFLQAMLGFVPRMVMSDAEGAIAHAEMTFGPGLIMLASATPADPANPWGTAAMGLYVRVEDIEAHHARALAAGADIVMPLQDTPYGSREYSLRDPGGHLWSFGTYDPLAAEPAGAG</sequence>
<keyword evidence="3" id="KW-1185">Reference proteome</keyword>
<dbReference type="EMBL" id="SMAI01000014">
    <property type="protein sequence ID" value="TCT02174.1"/>
    <property type="molecule type" value="Genomic_DNA"/>
</dbReference>
<feature type="domain" description="VOC" evidence="1">
    <location>
        <begin position="5"/>
        <end position="126"/>
    </location>
</feature>
<evidence type="ECO:0000313" key="2">
    <source>
        <dbReference type="EMBL" id="TCT02174.1"/>
    </source>
</evidence>
<protein>
    <submittedName>
        <fullName evidence="2">Putative glyoxalase superfamily protein PhnB</fullName>
    </submittedName>
</protein>
<accession>A0A4R3LP42</accession>
<dbReference type="OrthoDB" id="9806868at2"/>
<dbReference type="Proteomes" id="UP000294664">
    <property type="component" value="Unassembled WGS sequence"/>
</dbReference>
<dbReference type="SUPFAM" id="SSF54593">
    <property type="entry name" value="Glyoxalase/Bleomycin resistance protein/Dihydroxybiphenyl dioxygenase"/>
    <property type="match status" value="1"/>
</dbReference>
<reference evidence="2 3" key="1">
    <citation type="submission" date="2019-03" db="EMBL/GenBank/DDBJ databases">
        <title>Genomic Encyclopedia of Type Strains, Phase IV (KMG-IV): sequencing the most valuable type-strain genomes for metagenomic binning, comparative biology and taxonomic classification.</title>
        <authorList>
            <person name="Goeker M."/>
        </authorList>
    </citation>
    <scope>NUCLEOTIDE SEQUENCE [LARGE SCALE GENOMIC DNA]</scope>
    <source>
        <strain evidence="2 3">DSM 9035</strain>
    </source>
</reference>
<gene>
    <name evidence="2" type="ORF">EDC64_11434</name>
</gene>
<dbReference type="InterPro" id="IPR029068">
    <property type="entry name" value="Glyas_Bleomycin-R_OHBP_Dase"/>
</dbReference>
<dbReference type="PROSITE" id="PS51819">
    <property type="entry name" value="VOC"/>
    <property type="match status" value="1"/>
</dbReference>